<reference evidence="5 6" key="1">
    <citation type="submission" date="2019-02" db="EMBL/GenBank/DDBJ databases">
        <title>Genomic Encyclopedia of Type Strains, Phase IV (KMG-IV): sequencing the most valuable type-strain genomes for metagenomic binning, comparative biology and taxonomic classification.</title>
        <authorList>
            <person name="Goeker M."/>
        </authorList>
    </citation>
    <scope>NUCLEOTIDE SEQUENCE [LARGE SCALE GENOMIC DNA]</scope>
    <source>
        <strain evidence="5 6">DSM 101727</strain>
    </source>
</reference>
<dbReference type="OrthoDB" id="5181746at2"/>
<protein>
    <submittedName>
        <fullName evidence="5">Putative thioredoxin</fullName>
    </submittedName>
</protein>
<feature type="domain" description="Thioredoxin" evidence="4">
    <location>
        <begin position="37"/>
        <end position="151"/>
    </location>
</feature>
<evidence type="ECO:0000256" key="1">
    <source>
        <dbReference type="ARBA" id="ARBA00008987"/>
    </source>
</evidence>
<dbReference type="GO" id="GO:0006950">
    <property type="term" value="P:response to stress"/>
    <property type="evidence" value="ECO:0007669"/>
    <property type="project" value="UniProtKB-ARBA"/>
</dbReference>
<dbReference type="Pfam" id="PF14561">
    <property type="entry name" value="TPR_20"/>
    <property type="match status" value="1"/>
</dbReference>
<evidence type="ECO:0000256" key="2">
    <source>
        <dbReference type="ARBA" id="ARBA00023284"/>
    </source>
</evidence>
<sequence>MSRAVDLSALKARADAARTTPARPPQPAQGGDGDAPAPAPSSANVIEVTEATFQAEVVERSLQVPVIVDLRADWAEPSQQLTPVLERLAAASGGTWLLAKIDVDASPRVAQVFGAQSVPTVVAVAGGQPVDAFAGAMPEDQIKQWIKSLLDALRDKLPGIKAAEAATGGPEPEPEDPRFTAAEDAFERGDYAAAEAAYEQILAAEPANELAKAALGQVRFVARAEAADPTAVSKADATPDDVDAQLAAADVEVAQQRPDAAFARLISTVRRTAGDERDRVRSHLVELFELFPPDDPNVAAARRDLASALF</sequence>
<dbReference type="GO" id="GO:0045454">
    <property type="term" value="P:cell redox homeostasis"/>
    <property type="evidence" value="ECO:0007669"/>
    <property type="project" value="TreeGrafter"/>
</dbReference>
<dbReference type="PANTHER" id="PTHR45663">
    <property type="entry name" value="GEO12009P1"/>
    <property type="match status" value="1"/>
</dbReference>
<gene>
    <name evidence="5" type="ORF">EV193_104212</name>
</gene>
<dbReference type="GO" id="GO:0015035">
    <property type="term" value="F:protein-disulfide reductase activity"/>
    <property type="evidence" value="ECO:0007669"/>
    <property type="project" value="TreeGrafter"/>
</dbReference>
<dbReference type="PANTHER" id="PTHR45663:SF11">
    <property type="entry name" value="GEO12009P1"/>
    <property type="match status" value="1"/>
</dbReference>
<proteinExistence type="inferred from homology"/>
<dbReference type="SUPFAM" id="SSF52833">
    <property type="entry name" value="Thioredoxin-like"/>
    <property type="match status" value="1"/>
</dbReference>
<feature type="region of interest" description="Disordered" evidence="3">
    <location>
        <begin position="1"/>
        <end position="41"/>
    </location>
</feature>
<comment type="caution">
    <text evidence="5">The sequence shown here is derived from an EMBL/GenBank/DDBJ whole genome shotgun (WGS) entry which is preliminary data.</text>
</comment>
<keyword evidence="6" id="KW-1185">Reference proteome</keyword>
<keyword evidence="2" id="KW-0676">Redox-active center</keyword>
<evidence type="ECO:0000259" key="4">
    <source>
        <dbReference type="PROSITE" id="PS51352"/>
    </source>
</evidence>
<dbReference type="InterPro" id="IPR013766">
    <property type="entry name" value="Thioredoxin_domain"/>
</dbReference>
<evidence type="ECO:0000256" key="3">
    <source>
        <dbReference type="SAM" id="MobiDB-lite"/>
    </source>
</evidence>
<dbReference type="CDD" id="cd02956">
    <property type="entry name" value="ybbN"/>
    <property type="match status" value="1"/>
</dbReference>
<dbReference type="InterPro" id="IPR011990">
    <property type="entry name" value="TPR-like_helical_dom_sf"/>
</dbReference>
<comment type="similarity">
    <text evidence="1">Belongs to the thioredoxin family.</text>
</comment>
<dbReference type="PROSITE" id="PS51352">
    <property type="entry name" value="THIOREDOXIN_2"/>
    <property type="match status" value="1"/>
</dbReference>
<accession>A0A4Q7KT77</accession>
<evidence type="ECO:0000313" key="6">
    <source>
        <dbReference type="Proteomes" id="UP000294257"/>
    </source>
</evidence>
<organism evidence="5 6">
    <name type="scientific">Herbihabitans rhizosphaerae</name>
    <dbReference type="NCBI Taxonomy" id="1872711"/>
    <lineage>
        <taxon>Bacteria</taxon>
        <taxon>Bacillati</taxon>
        <taxon>Actinomycetota</taxon>
        <taxon>Actinomycetes</taxon>
        <taxon>Pseudonocardiales</taxon>
        <taxon>Pseudonocardiaceae</taxon>
        <taxon>Herbihabitans</taxon>
    </lineage>
</organism>
<dbReference type="GO" id="GO:0005829">
    <property type="term" value="C:cytosol"/>
    <property type="evidence" value="ECO:0007669"/>
    <property type="project" value="TreeGrafter"/>
</dbReference>
<evidence type="ECO:0000313" key="5">
    <source>
        <dbReference type="EMBL" id="RZS39001.1"/>
    </source>
</evidence>
<dbReference type="Pfam" id="PF00085">
    <property type="entry name" value="Thioredoxin"/>
    <property type="match status" value="1"/>
</dbReference>
<name>A0A4Q7KT77_9PSEU</name>
<dbReference type="EMBL" id="SGWQ01000004">
    <property type="protein sequence ID" value="RZS39001.1"/>
    <property type="molecule type" value="Genomic_DNA"/>
</dbReference>
<dbReference type="InterPro" id="IPR036249">
    <property type="entry name" value="Thioredoxin-like_sf"/>
</dbReference>
<dbReference type="Gene3D" id="1.25.40.10">
    <property type="entry name" value="Tetratricopeptide repeat domain"/>
    <property type="match status" value="1"/>
</dbReference>
<dbReference type="Gene3D" id="3.40.30.10">
    <property type="entry name" value="Glutaredoxin"/>
    <property type="match status" value="1"/>
</dbReference>
<dbReference type="AlphaFoldDB" id="A0A4Q7KT77"/>
<dbReference type="Proteomes" id="UP000294257">
    <property type="component" value="Unassembled WGS sequence"/>
</dbReference>